<feature type="transmembrane region" description="Helical" evidence="1">
    <location>
        <begin position="6"/>
        <end position="25"/>
    </location>
</feature>
<proteinExistence type="predicted"/>
<sequence>MDFIWFYIFSMLEQFAVFALMLTFFRFDLKPYVKEVLLIGSILSYLSYIHRTDPALAPYDVLVQTIVLLMFLWIVLKIHLFYGFLMICIGVGSLICMQTMGLFIYRHLDIALRPEDFNSAAARILQLLSSAALVLISYFIKRRRWGVTYINHASKINFNWTGLHLKLLLLFIALTVSAGFSYFYWIQWGITPSLFIFSTLLLSLSGIAFLAVRKEMDLIVRNLAAKKDSS</sequence>
<dbReference type="EMBL" id="CP011388">
    <property type="protein sequence ID" value="ANE46629.1"/>
    <property type="molecule type" value="Genomic_DNA"/>
</dbReference>
<evidence type="ECO:0000313" key="2">
    <source>
        <dbReference type="EMBL" id="ANE46629.1"/>
    </source>
</evidence>
<dbReference type="PATRIC" id="fig|1178515.4.peg.2108"/>
<keyword evidence="1" id="KW-0812">Transmembrane</keyword>
<reference evidence="2 3" key="1">
    <citation type="submission" date="2015-01" db="EMBL/GenBank/DDBJ databases">
        <title>Paenibacillus swuensis/DY6/whole genome sequencing.</title>
        <authorList>
            <person name="Kim M.K."/>
            <person name="Srinivasan S."/>
            <person name="Lee J.-J."/>
        </authorList>
    </citation>
    <scope>NUCLEOTIDE SEQUENCE [LARGE SCALE GENOMIC DNA]</scope>
    <source>
        <strain evidence="2 3">DY6</strain>
    </source>
</reference>
<evidence type="ECO:0000313" key="3">
    <source>
        <dbReference type="Proteomes" id="UP000076927"/>
    </source>
</evidence>
<accession>A0A172THU3</accession>
<feature type="transmembrane region" description="Helical" evidence="1">
    <location>
        <begin position="83"/>
        <end position="108"/>
    </location>
</feature>
<gene>
    <name evidence="2" type="ORF">SY83_10505</name>
</gene>
<feature type="transmembrane region" description="Helical" evidence="1">
    <location>
        <begin position="192"/>
        <end position="212"/>
    </location>
</feature>
<keyword evidence="1" id="KW-1133">Transmembrane helix</keyword>
<dbReference type="KEGG" id="pswu:SY83_10505"/>
<dbReference type="STRING" id="1178515.SY83_10505"/>
<dbReference type="Proteomes" id="UP000076927">
    <property type="component" value="Chromosome"/>
</dbReference>
<dbReference type="RefSeq" id="WP_068606273.1">
    <property type="nucleotide sequence ID" value="NZ_CP011388.1"/>
</dbReference>
<evidence type="ECO:0000256" key="1">
    <source>
        <dbReference type="SAM" id="Phobius"/>
    </source>
</evidence>
<organism evidence="2 3">
    <name type="scientific">Paenibacillus swuensis</name>
    <dbReference type="NCBI Taxonomy" id="1178515"/>
    <lineage>
        <taxon>Bacteria</taxon>
        <taxon>Bacillati</taxon>
        <taxon>Bacillota</taxon>
        <taxon>Bacilli</taxon>
        <taxon>Bacillales</taxon>
        <taxon>Paenibacillaceae</taxon>
        <taxon>Paenibacillus</taxon>
    </lineage>
</organism>
<name>A0A172THU3_9BACL</name>
<feature type="transmembrane region" description="Helical" evidence="1">
    <location>
        <begin position="120"/>
        <end position="140"/>
    </location>
</feature>
<keyword evidence="3" id="KW-1185">Reference proteome</keyword>
<keyword evidence="1" id="KW-0472">Membrane</keyword>
<dbReference type="AlphaFoldDB" id="A0A172THU3"/>
<dbReference type="OrthoDB" id="2608926at2"/>
<feature type="transmembrane region" description="Helical" evidence="1">
    <location>
        <begin position="56"/>
        <end position="76"/>
    </location>
</feature>
<protein>
    <submittedName>
        <fullName evidence="2">Uncharacterized protein</fullName>
    </submittedName>
</protein>
<feature type="transmembrane region" description="Helical" evidence="1">
    <location>
        <begin position="167"/>
        <end position="186"/>
    </location>
</feature>